<accession>A0A1G9MUJ6</accession>
<dbReference type="InterPro" id="IPR015590">
    <property type="entry name" value="Aldehyde_DH_dom"/>
</dbReference>
<feature type="active site" evidence="6 7">
    <location>
        <position position="706"/>
    </location>
</feature>
<dbReference type="AlphaFoldDB" id="A0A1G9MUJ6"/>
<dbReference type="PIRSF" id="PIRSF000197">
    <property type="entry name" value="Bifunct_PutA"/>
    <property type="match status" value="1"/>
</dbReference>
<evidence type="ECO:0000256" key="3">
    <source>
        <dbReference type="ARBA" id="ARBA00023002"/>
    </source>
</evidence>
<dbReference type="GO" id="GO:0003700">
    <property type="term" value="F:DNA-binding transcription factor activity"/>
    <property type="evidence" value="ECO:0007669"/>
    <property type="project" value="InterPro"/>
</dbReference>
<feature type="compositionally biased region" description="Basic and acidic residues" evidence="9">
    <location>
        <begin position="444"/>
        <end position="460"/>
    </location>
</feature>
<dbReference type="InterPro" id="IPR016162">
    <property type="entry name" value="Ald_DH_N"/>
</dbReference>
<dbReference type="Gene3D" id="3.20.20.220">
    <property type="match status" value="1"/>
</dbReference>
<dbReference type="InterPro" id="IPR025703">
    <property type="entry name" value="Bifunct_PutA"/>
</dbReference>
<feature type="domain" description="Proline dehydrogenase" evidence="11">
    <location>
        <begin position="126"/>
        <end position="414"/>
    </location>
</feature>
<feature type="domain" description="Aldehyde dehydrogenase" evidence="10">
    <location>
        <begin position="508"/>
        <end position="923"/>
    </location>
</feature>
<dbReference type="InterPro" id="IPR016161">
    <property type="entry name" value="Ald_DH/histidinol_DH"/>
</dbReference>
<feature type="active site" evidence="6">
    <location>
        <position position="740"/>
    </location>
</feature>
<dbReference type="GO" id="GO:0003842">
    <property type="term" value="F:L-glutamate gamma-semialdehyde dehydrogenase activity"/>
    <property type="evidence" value="ECO:0007669"/>
    <property type="project" value="UniProtKB-EC"/>
</dbReference>
<evidence type="ECO:0000256" key="9">
    <source>
        <dbReference type="SAM" id="MobiDB-lite"/>
    </source>
</evidence>
<dbReference type="STRING" id="686624.SAMN04488242_2763"/>
<dbReference type="EMBL" id="FNGP01000006">
    <property type="protein sequence ID" value="SDL77920.1"/>
    <property type="molecule type" value="Genomic_DNA"/>
</dbReference>
<dbReference type="PROSITE" id="PS00070">
    <property type="entry name" value="ALDEHYDE_DEHYDR_CYS"/>
    <property type="match status" value="1"/>
</dbReference>
<reference evidence="12 13" key="1">
    <citation type="submission" date="2016-10" db="EMBL/GenBank/DDBJ databases">
        <authorList>
            <person name="de Groot N.N."/>
        </authorList>
    </citation>
    <scope>NUCLEOTIDE SEQUENCE [LARGE SCALE GENOMIC DNA]</scope>
    <source>
        <strain evidence="12 13">CGMCC 1.9159</strain>
    </source>
</reference>
<dbReference type="OrthoDB" id="9812625at2"/>
<evidence type="ECO:0000256" key="8">
    <source>
        <dbReference type="RuleBase" id="RU003345"/>
    </source>
</evidence>
<evidence type="ECO:0000256" key="1">
    <source>
        <dbReference type="ARBA" id="ARBA00004786"/>
    </source>
</evidence>
<dbReference type="SUPFAM" id="SSF51730">
    <property type="entry name" value="FAD-linked oxidoreductase"/>
    <property type="match status" value="1"/>
</dbReference>
<dbReference type="PANTHER" id="PTHR42862">
    <property type="entry name" value="DELTA-1-PYRROLINE-5-CARBOXYLATE DEHYDROGENASE 1, ISOFORM A-RELATED"/>
    <property type="match status" value="1"/>
</dbReference>
<keyword evidence="4" id="KW-0520">NAD</keyword>
<protein>
    <recommendedName>
        <fullName evidence="2">L-glutamate gamma-semialdehyde dehydrogenase</fullName>
        <ecNumber evidence="2">1.2.1.88</ecNumber>
    </recommendedName>
</protein>
<evidence type="ECO:0000256" key="5">
    <source>
        <dbReference type="ARBA" id="ARBA00048142"/>
    </source>
</evidence>
<keyword evidence="13" id="KW-1185">Reference proteome</keyword>
<evidence type="ECO:0000256" key="7">
    <source>
        <dbReference type="PROSITE-ProRule" id="PRU10007"/>
    </source>
</evidence>
<dbReference type="InterPro" id="IPR016160">
    <property type="entry name" value="Ald_DH_CS_CYS"/>
</dbReference>
<dbReference type="InterPro" id="IPR050485">
    <property type="entry name" value="Proline_metab_enzyme"/>
</dbReference>
<proteinExistence type="inferred from homology"/>
<organism evidence="12 13">
    <name type="scientific">Tessaracoccus oleiagri</name>
    <dbReference type="NCBI Taxonomy" id="686624"/>
    <lineage>
        <taxon>Bacteria</taxon>
        <taxon>Bacillati</taxon>
        <taxon>Actinomycetota</taxon>
        <taxon>Actinomycetes</taxon>
        <taxon>Propionibacteriales</taxon>
        <taxon>Propionibacteriaceae</taxon>
        <taxon>Tessaracoccus</taxon>
    </lineage>
</organism>
<evidence type="ECO:0000256" key="6">
    <source>
        <dbReference type="PIRSR" id="PIRSR000197-1"/>
    </source>
</evidence>
<evidence type="ECO:0000256" key="4">
    <source>
        <dbReference type="ARBA" id="ARBA00023027"/>
    </source>
</evidence>
<gene>
    <name evidence="12" type="ORF">SAMN04488242_2763</name>
</gene>
<dbReference type="GO" id="GO:0010133">
    <property type="term" value="P:L-proline catabolic process to L-glutamate"/>
    <property type="evidence" value="ECO:0007669"/>
    <property type="project" value="InterPro"/>
</dbReference>
<sequence>MVTDDNLANAAVARVTRWLASPTQARDKSAERLAGLLRDPAGLQFAIDFVDRVVRPEDQLASAKEFRKLGAHAPGFLEQYLQLGVRVGGAMATVMPSIVVPAAKAAMRQLVGHLVIDATPAKLGRHLARLRRRGVQLNVNLLGEAVLGRREADRRLAGTKTLLSRDDVDYVSIKVSSVAPQLNLWAFDDTVADVVERLTPLYEIAARSGKFINLDMEEYRDLDLTLAVFKRILEKPEFRGLHAGIVLQAYLPDALAAYEDLTAWARARTADGGAGIKVRIVKGANLAMERVDAAIHGWPVAVLPSKAATDANYKRVLRQALRPENAAAVRVGVAGHNLFDLAYAIELAAQHGTKDALDVEMLLGMADEHLDAVRADVDNIVLYTPVVEPKDFDAAVAYLIRRLEENGSGENFMSGMFELDDERVFEREKQRFLSSLELMDQEDREGPLRPNRRQDRRDEAGATPVGSFANEPDTDPSLAANREWARGIVARMADSRLGADLVERSRVTEVAEIERILDETVAAGPGWASLGAEGRRRILYAAADSLARHRADLIEIMGHETGKTIAEGDVEVSEAIDFLRYYADQSLGLDGIERAVAKPVALTVVVPPWNFPTAIPTGGVAAALATGSPVVIKPAPQSMRTAAVMVEALWEAGVPREVLRFVALGEDEVARRLITDERVGRLILTGSSDTAELFWSWRPDLPILGETSGKNAIIVTPDADLDLAANDLARSAFFHAGQKCSAASLGILVGSVGTSKRFLRQLADAVETLVVGYPTDPRVHVGPVIEKATGKLERALTELGDGESWLLEPQPLDDSGRLWRPGIREGVRPGSYTHLTEFFGPHLSLIAVDTLDEAIAVANGTDFGLTAGIHSLDAGQVARWLEAVEAGNLYVNRGITGAIVRRQPFGGWKLSQVGPGAKAGGPNYLFTLVDWEAKRYASDEVFLRAAEDDDLLVWDATMSRAEDVSGLGVERNAFRYRPTREVLVRLADDGTLCELERVLSAAERAGSRVRVSTSKPLPEHFGRFRAAAAVTVEDDDSFRGRVASGRALEEGDGLAPVRRIRLVGSDGELRQALGGNPRVAVHDQPVTASGRLEMLPFLREQSVSITAHRYGNPDPRFVELPL</sequence>
<evidence type="ECO:0000259" key="10">
    <source>
        <dbReference type="Pfam" id="PF00171"/>
    </source>
</evidence>
<dbReference type="GO" id="GO:0009898">
    <property type="term" value="C:cytoplasmic side of plasma membrane"/>
    <property type="evidence" value="ECO:0007669"/>
    <property type="project" value="TreeGrafter"/>
</dbReference>
<dbReference type="EC" id="1.2.1.88" evidence="2"/>
<dbReference type="GO" id="GO:0004657">
    <property type="term" value="F:proline dehydrogenase activity"/>
    <property type="evidence" value="ECO:0007669"/>
    <property type="project" value="InterPro"/>
</dbReference>
<name>A0A1G9MUJ6_9ACTN</name>
<dbReference type="Proteomes" id="UP000199475">
    <property type="component" value="Unassembled WGS sequence"/>
</dbReference>
<evidence type="ECO:0000313" key="12">
    <source>
        <dbReference type="EMBL" id="SDL77920.1"/>
    </source>
</evidence>
<evidence type="ECO:0000313" key="13">
    <source>
        <dbReference type="Proteomes" id="UP000199475"/>
    </source>
</evidence>
<dbReference type="Pfam" id="PF01619">
    <property type="entry name" value="Pro_dh"/>
    <property type="match status" value="1"/>
</dbReference>
<keyword evidence="3 8" id="KW-0560">Oxidoreductase</keyword>
<evidence type="ECO:0000259" key="11">
    <source>
        <dbReference type="Pfam" id="PF01619"/>
    </source>
</evidence>
<feature type="region of interest" description="Disordered" evidence="9">
    <location>
        <begin position="436"/>
        <end position="477"/>
    </location>
</feature>
<dbReference type="Gene3D" id="3.40.309.10">
    <property type="entry name" value="Aldehyde Dehydrogenase, Chain A, domain 2"/>
    <property type="match status" value="1"/>
</dbReference>
<dbReference type="PANTHER" id="PTHR42862:SF1">
    <property type="entry name" value="DELTA-1-PYRROLINE-5-CARBOXYLATE DEHYDROGENASE 2, ISOFORM A-RELATED"/>
    <property type="match status" value="1"/>
</dbReference>
<comment type="similarity">
    <text evidence="8">Belongs to the aldehyde dehydrogenase family.</text>
</comment>
<dbReference type="PROSITE" id="PS00687">
    <property type="entry name" value="ALDEHYDE_DEHYDR_GLU"/>
    <property type="match status" value="1"/>
</dbReference>
<evidence type="ECO:0000256" key="2">
    <source>
        <dbReference type="ARBA" id="ARBA00012884"/>
    </source>
</evidence>
<dbReference type="Gene3D" id="3.40.605.10">
    <property type="entry name" value="Aldehyde Dehydrogenase, Chain A, domain 1"/>
    <property type="match status" value="1"/>
</dbReference>
<dbReference type="RefSeq" id="WP_093253367.1">
    <property type="nucleotide sequence ID" value="NZ_FNGP01000006.1"/>
</dbReference>
<dbReference type="Pfam" id="PF00171">
    <property type="entry name" value="Aldedh"/>
    <property type="match status" value="1"/>
</dbReference>
<comment type="catalytic activity">
    <reaction evidence="5">
        <text>L-glutamate 5-semialdehyde + NAD(+) + H2O = L-glutamate + NADH + 2 H(+)</text>
        <dbReference type="Rhea" id="RHEA:30235"/>
        <dbReference type="ChEBI" id="CHEBI:15377"/>
        <dbReference type="ChEBI" id="CHEBI:15378"/>
        <dbReference type="ChEBI" id="CHEBI:29985"/>
        <dbReference type="ChEBI" id="CHEBI:57540"/>
        <dbReference type="ChEBI" id="CHEBI:57945"/>
        <dbReference type="ChEBI" id="CHEBI:58066"/>
        <dbReference type="EC" id="1.2.1.88"/>
    </reaction>
</comment>
<dbReference type="InterPro" id="IPR002872">
    <property type="entry name" value="Proline_DH_dom"/>
</dbReference>
<dbReference type="InterPro" id="IPR029041">
    <property type="entry name" value="FAD-linked_oxidoreductase-like"/>
</dbReference>
<dbReference type="InterPro" id="IPR029510">
    <property type="entry name" value="Ald_DH_CS_GLU"/>
</dbReference>
<dbReference type="SUPFAM" id="SSF53720">
    <property type="entry name" value="ALDH-like"/>
    <property type="match status" value="1"/>
</dbReference>
<comment type="pathway">
    <text evidence="1">Amino-acid degradation; L-proline degradation into L-glutamate; L-glutamate from L-proline: step 2/2.</text>
</comment>
<dbReference type="InterPro" id="IPR016163">
    <property type="entry name" value="Ald_DH_C"/>
</dbReference>